<dbReference type="AlphaFoldDB" id="A0A2N3WYH2"/>
<protein>
    <submittedName>
        <fullName evidence="1">Uncharacterized protein</fullName>
    </submittedName>
</protein>
<keyword evidence="2" id="KW-1185">Reference proteome</keyword>
<name>A0A2N3WYH2_9NOCA</name>
<evidence type="ECO:0000313" key="2">
    <source>
        <dbReference type="Proteomes" id="UP000233766"/>
    </source>
</evidence>
<evidence type="ECO:0000313" key="1">
    <source>
        <dbReference type="EMBL" id="PKV98888.1"/>
    </source>
</evidence>
<reference evidence="1 2" key="1">
    <citation type="submission" date="2017-12" db="EMBL/GenBank/DDBJ databases">
        <title>Sequencing the genomes of 1000 Actinobacteria strains.</title>
        <authorList>
            <person name="Klenk H.-P."/>
        </authorList>
    </citation>
    <scope>NUCLEOTIDE SEQUENCE [LARGE SCALE GENOMIC DNA]</scope>
    <source>
        <strain evidence="1 2">DSM 44489</strain>
    </source>
</reference>
<proteinExistence type="predicted"/>
<sequence length="155" mass="15922">MEPVSIVAAAIAAGAAAGLTDTTKKAVADAYTAVKKLLAVRHDSVDVRSVERDPGSVARRAVLVEDLQQAGAGGDEELVAAARQLLVVVQQHAPQIEQIIGVRLREVRAGELEITDIASTGSGVDIDNATVTGSMKIAGVRAGAQEPPDPPVARS</sequence>
<dbReference type="EMBL" id="PJMW01000001">
    <property type="protein sequence ID" value="PKV98888.1"/>
    <property type="molecule type" value="Genomic_DNA"/>
</dbReference>
<gene>
    <name evidence="1" type="ORF">ATK86_0918</name>
</gene>
<organism evidence="1 2">
    <name type="scientific">Nocardia fluminea</name>
    <dbReference type="NCBI Taxonomy" id="134984"/>
    <lineage>
        <taxon>Bacteria</taxon>
        <taxon>Bacillati</taxon>
        <taxon>Actinomycetota</taxon>
        <taxon>Actinomycetes</taxon>
        <taxon>Mycobacteriales</taxon>
        <taxon>Nocardiaceae</taxon>
        <taxon>Nocardia</taxon>
    </lineage>
</organism>
<accession>A0A2N3WYH2</accession>
<dbReference type="Proteomes" id="UP000233766">
    <property type="component" value="Unassembled WGS sequence"/>
</dbReference>
<comment type="caution">
    <text evidence="1">The sequence shown here is derived from an EMBL/GenBank/DDBJ whole genome shotgun (WGS) entry which is preliminary data.</text>
</comment>